<dbReference type="Pfam" id="PF01370">
    <property type="entry name" value="Epimerase"/>
    <property type="match status" value="1"/>
</dbReference>
<dbReference type="InterPro" id="IPR010099">
    <property type="entry name" value="SDR39U1"/>
</dbReference>
<gene>
    <name evidence="4" type="ORF">SAMN05444008_10311</name>
</gene>
<dbReference type="PANTHER" id="PTHR11092">
    <property type="entry name" value="SUGAR NUCLEOTIDE EPIMERASE RELATED"/>
    <property type="match status" value="1"/>
</dbReference>
<organism evidence="4 5">
    <name type="scientific">Cnuella takakiae</name>
    <dbReference type="NCBI Taxonomy" id="1302690"/>
    <lineage>
        <taxon>Bacteria</taxon>
        <taxon>Pseudomonadati</taxon>
        <taxon>Bacteroidota</taxon>
        <taxon>Chitinophagia</taxon>
        <taxon>Chitinophagales</taxon>
        <taxon>Chitinophagaceae</taxon>
        <taxon>Cnuella</taxon>
    </lineage>
</organism>
<name>A0A1M4WFB3_9BACT</name>
<dbReference type="EMBL" id="FQUO01000003">
    <property type="protein sequence ID" value="SHE79916.1"/>
    <property type="molecule type" value="Genomic_DNA"/>
</dbReference>
<feature type="domain" description="DUF1731" evidence="3">
    <location>
        <begin position="260"/>
        <end position="306"/>
    </location>
</feature>
<accession>A0A1M4WFB3</accession>
<proteinExistence type="inferred from homology"/>
<feature type="domain" description="NAD-dependent epimerase/dehydratase" evidence="2">
    <location>
        <begin position="4"/>
        <end position="223"/>
    </location>
</feature>
<dbReference type="RefSeq" id="WP_073040386.1">
    <property type="nucleotide sequence ID" value="NZ_FQUO01000003.1"/>
</dbReference>
<keyword evidence="5" id="KW-1185">Reference proteome</keyword>
<reference evidence="4 5" key="1">
    <citation type="submission" date="2016-11" db="EMBL/GenBank/DDBJ databases">
        <authorList>
            <person name="Jaros S."/>
            <person name="Januszkiewicz K."/>
            <person name="Wedrychowicz H."/>
        </authorList>
    </citation>
    <scope>NUCLEOTIDE SEQUENCE [LARGE SCALE GENOMIC DNA]</scope>
    <source>
        <strain evidence="4 5">DSM 26897</strain>
    </source>
</reference>
<dbReference type="Gene3D" id="3.40.50.720">
    <property type="entry name" value="NAD(P)-binding Rossmann-like Domain"/>
    <property type="match status" value="1"/>
</dbReference>
<dbReference type="PANTHER" id="PTHR11092:SF0">
    <property type="entry name" value="EPIMERASE FAMILY PROTEIN SDR39U1"/>
    <property type="match status" value="1"/>
</dbReference>
<evidence type="ECO:0000259" key="3">
    <source>
        <dbReference type="Pfam" id="PF08338"/>
    </source>
</evidence>
<evidence type="ECO:0000313" key="5">
    <source>
        <dbReference type="Proteomes" id="UP000184368"/>
    </source>
</evidence>
<protein>
    <recommendedName>
        <fullName evidence="6">TIGR01777 family protein</fullName>
    </recommendedName>
</protein>
<dbReference type="InterPro" id="IPR001509">
    <property type="entry name" value="Epimerase_deHydtase"/>
</dbReference>
<evidence type="ECO:0000259" key="2">
    <source>
        <dbReference type="Pfam" id="PF01370"/>
    </source>
</evidence>
<sequence length="311" mass="33283">MATVIITGGTGLIGRALCTALAGKGHEVIILTRKVPNKTKPRAGISYALWNVEAQTIDEKAIGRADFIVHLAGANVADGRWTEARKQEIVDSRVHSGRLLVKALKETPNKVQAVISSSAIGWYGPDPQIPNPRPFVETDPVDRSFLGTTCKAWEDAIAPVAAMGKRLVYLRTGIVLSQEGGAYKEFRKPLGFGVASILGNGRQVVSWIHIDDIVGLYIKAMEDGSWSGPYNGVAPQPVSSKTLIQTMAKVKGGLAIPAPVPAFVLKTMLGEMSIEVLKSATVSSRKAEAGGYHFQYPDVLSAVKALEGKQQ</sequence>
<dbReference type="OrthoDB" id="9801773at2"/>
<evidence type="ECO:0000313" key="4">
    <source>
        <dbReference type="EMBL" id="SHE79916.1"/>
    </source>
</evidence>
<comment type="similarity">
    <text evidence="1">Belongs to the NAD(P)-dependent epimerase/dehydratase family. SDR39U1 subfamily.</text>
</comment>
<dbReference type="SUPFAM" id="SSF51735">
    <property type="entry name" value="NAD(P)-binding Rossmann-fold domains"/>
    <property type="match status" value="1"/>
</dbReference>
<dbReference type="InterPro" id="IPR036291">
    <property type="entry name" value="NAD(P)-bd_dom_sf"/>
</dbReference>
<dbReference type="AlphaFoldDB" id="A0A1M4WFB3"/>
<dbReference type="InterPro" id="IPR013549">
    <property type="entry name" value="DUF1731"/>
</dbReference>
<dbReference type="Proteomes" id="UP000184368">
    <property type="component" value="Unassembled WGS sequence"/>
</dbReference>
<dbReference type="NCBIfam" id="TIGR01777">
    <property type="entry name" value="yfcH"/>
    <property type="match status" value="1"/>
</dbReference>
<evidence type="ECO:0000256" key="1">
    <source>
        <dbReference type="ARBA" id="ARBA00009353"/>
    </source>
</evidence>
<dbReference type="Pfam" id="PF08338">
    <property type="entry name" value="DUF1731"/>
    <property type="match status" value="1"/>
</dbReference>
<evidence type="ECO:0008006" key="6">
    <source>
        <dbReference type="Google" id="ProtNLM"/>
    </source>
</evidence>
<dbReference type="STRING" id="1302690.BUE76_07340"/>